<evidence type="ECO:0000313" key="2">
    <source>
        <dbReference type="Proteomes" id="UP001260188"/>
    </source>
</evidence>
<protein>
    <submittedName>
        <fullName evidence="1">Uncharacterized protein</fullName>
    </submittedName>
</protein>
<name>A0ABU1I0Y2_9MICO</name>
<reference evidence="1 2" key="1">
    <citation type="submission" date="2023-08" db="EMBL/GenBank/DDBJ databases">
        <title>Functional and genomic diversity of the sorghum phyllosphere microbiome.</title>
        <authorList>
            <person name="Shade A."/>
        </authorList>
    </citation>
    <scope>NUCLEOTIDE SEQUENCE [LARGE SCALE GENOMIC DNA]</scope>
    <source>
        <strain evidence="1 2">SORGH_AS_0919</strain>
    </source>
</reference>
<dbReference type="RefSeq" id="WP_309665838.1">
    <property type="nucleotide sequence ID" value="NZ_JAVIZA010000001.1"/>
</dbReference>
<keyword evidence="2" id="KW-1185">Reference proteome</keyword>
<gene>
    <name evidence="1" type="ORF">QE367_001544</name>
</gene>
<dbReference type="Proteomes" id="UP001260188">
    <property type="component" value="Unassembled WGS sequence"/>
</dbReference>
<accession>A0ABU1I0Y2</accession>
<proteinExistence type="predicted"/>
<organism evidence="1 2">
    <name type="scientific">Microbacterium paludicola</name>
    <dbReference type="NCBI Taxonomy" id="300019"/>
    <lineage>
        <taxon>Bacteria</taxon>
        <taxon>Bacillati</taxon>
        <taxon>Actinomycetota</taxon>
        <taxon>Actinomycetes</taxon>
        <taxon>Micrococcales</taxon>
        <taxon>Microbacteriaceae</taxon>
        <taxon>Microbacterium</taxon>
    </lineage>
</organism>
<sequence>MSAPATLHSETADAAAERAAASAVFRVMTRIAGFWQLRDTPGMSRRFATMPGAA</sequence>
<evidence type="ECO:0000313" key="1">
    <source>
        <dbReference type="EMBL" id="MDR6167340.1"/>
    </source>
</evidence>
<dbReference type="EMBL" id="JAVIZA010000001">
    <property type="protein sequence ID" value="MDR6167340.1"/>
    <property type="molecule type" value="Genomic_DNA"/>
</dbReference>
<comment type="caution">
    <text evidence="1">The sequence shown here is derived from an EMBL/GenBank/DDBJ whole genome shotgun (WGS) entry which is preliminary data.</text>
</comment>